<keyword evidence="1" id="KW-0472">Membrane</keyword>
<feature type="transmembrane region" description="Helical" evidence="1">
    <location>
        <begin position="203"/>
        <end position="221"/>
    </location>
</feature>
<feature type="transmembrane region" description="Helical" evidence="1">
    <location>
        <begin position="91"/>
        <end position="112"/>
    </location>
</feature>
<dbReference type="SUPFAM" id="SSF81442">
    <property type="entry name" value="Cytochrome c oxidase subunit I-like"/>
    <property type="match status" value="1"/>
</dbReference>
<dbReference type="Gene3D" id="1.20.210.10">
    <property type="entry name" value="Cytochrome c oxidase-like, subunit I domain"/>
    <property type="match status" value="1"/>
</dbReference>
<feature type="transmembrane region" description="Helical" evidence="1">
    <location>
        <begin position="366"/>
        <end position="386"/>
    </location>
</feature>
<reference evidence="2 3" key="1">
    <citation type="journal article" date="2006" name="J. Bacteriol.">
        <title>Comparative genomic analysis of three strains of Ehrlichia ruminantium reveals an active process of genome size plasticity.</title>
        <authorList>
            <person name="Frutos R."/>
            <person name="Viari A."/>
            <person name="Ferraz C."/>
            <person name="Morgat A."/>
            <person name="Eychenie S."/>
            <person name="Kandassami Y."/>
            <person name="Chantal I."/>
            <person name="Bensaid A."/>
            <person name="Coissac E."/>
            <person name="Vachiery N."/>
            <person name="Demaille J."/>
            <person name="Martinez D."/>
        </authorList>
    </citation>
    <scope>NUCLEOTIDE SEQUENCE [LARGE SCALE GENOMIC DNA]</scope>
    <source>
        <strain evidence="2 3">Welgevonden</strain>
    </source>
</reference>
<dbReference type="RefSeq" id="WP_011155510.1">
    <property type="nucleotide sequence ID" value="NC_005295.2"/>
</dbReference>
<feature type="transmembrane region" description="Helical" evidence="1">
    <location>
        <begin position="233"/>
        <end position="252"/>
    </location>
</feature>
<dbReference type="GeneID" id="33057503"/>
<dbReference type="GO" id="GO:0020037">
    <property type="term" value="F:heme binding"/>
    <property type="evidence" value="ECO:0007669"/>
    <property type="project" value="InterPro"/>
</dbReference>
<evidence type="ECO:0000313" key="3">
    <source>
        <dbReference type="Proteomes" id="UP000001021"/>
    </source>
</evidence>
<dbReference type="AlphaFoldDB" id="A0A0H3M0X8"/>
<dbReference type="InterPro" id="IPR000883">
    <property type="entry name" value="Cyt_C_Oxase_1"/>
</dbReference>
<dbReference type="KEGG" id="erw:ERWE_CDS_08800"/>
<feature type="transmembrane region" description="Helical" evidence="1">
    <location>
        <begin position="157"/>
        <end position="183"/>
    </location>
</feature>
<keyword evidence="1" id="KW-0812">Transmembrane</keyword>
<feature type="transmembrane region" description="Helical" evidence="1">
    <location>
        <begin position="325"/>
        <end position="346"/>
    </location>
</feature>
<evidence type="ECO:0000256" key="1">
    <source>
        <dbReference type="SAM" id="Phobius"/>
    </source>
</evidence>
<dbReference type="InterPro" id="IPR036927">
    <property type="entry name" value="Cyt_c_oxase-like_su1_sf"/>
</dbReference>
<dbReference type="HOGENOM" id="CLU_044559_0_0_5"/>
<keyword evidence="3" id="KW-1185">Reference proteome</keyword>
<dbReference type="KEGG" id="eru:Erum8310"/>
<feature type="transmembrane region" description="Helical" evidence="1">
    <location>
        <begin position="56"/>
        <end position="79"/>
    </location>
</feature>
<dbReference type="EMBL" id="CR925678">
    <property type="protein sequence ID" value="CAI27374.1"/>
    <property type="molecule type" value="Genomic_DNA"/>
</dbReference>
<accession>A0A0H3M0X8</accession>
<proteinExistence type="predicted"/>
<feature type="transmembrane region" description="Helical" evidence="1">
    <location>
        <begin position="127"/>
        <end position="145"/>
    </location>
</feature>
<keyword evidence="1" id="KW-1133">Transmembrane helix</keyword>
<dbReference type="GO" id="GO:0004129">
    <property type="term" value="F:cytochrome-c oxidase activity"/>
    <property type="evidence" value="ECO:0007669"/>
    <property type="project" value="InterPro"/>
</dbReference>
<sequence>MSYINNYNINLYRKWLLLGTSALAISGILSIFIVLLRLPISKSFFVDVNRIFDMSLVIHVNLSVLVWGCSIISMISSFLISNSKYSRYFKYLCYSAFTGTLLMLLSVFFQNAEPIKNNYIPIINNQYFLLGLLIFIMSILCYSILSTKCHGSKILKGIALGVHGTSIILTCAILCFSMSYYTIHTQKYSPVLFYEYMFWGGGHVLQLAFSQTLLLVYLIILEQKSKFLKGTTVNIIFIVNTLSTIFTPLVYISHSADSQFIIDFFTWHMRIAGGIIPIYLFIFALFNLKTLLKPEYHSLICAILLFNYGGILGILSIQGNVTIPAHYHGSIVGMTIAFMGLIYWIIPKIGFYKINTTIANIQIYTYSLGQFLHITGLELLGGYGAIRKVTHLPDTASKIAQHCFTFGGLMAIIGGCLFVILVLLQVCKKRSHI</sequence>
<dbReference type="Pfam" id="PF00115">
    <property type="entry name" value="COX1"/>
    <property type="match status" value="1"/>
</dbReference>
<dbReference type="Proteomes" id="UP000001021">
    <property type="component" value="Chromosome"/>
</dbReference>
<feature type="transmembrane region" description="Helical" evidence="1">
    <location>
        <begin position="264"/>
        <end position="286"/>
    </location>
</feature>
<organism evidence="2 3">
    <name type="scientific">Ehrlichia ruminantium (strain Welgevonden)</name>
    <dbReference type="NCBI Taxonomy" id="254945"/>
    <lineage>
        <taxon>Bacteria</taxon>
        <taxon>Pseudomonadati</taxon>
        <taxon>Pseudomonadota</taxon>
        <taxon>Alphaproteobacteria</taxon>
        <taxon>Rickettsiales</taxon>
        <taxon>Anaplasmataceae</taxon>
        <taxon>Ehrlichia</taxon>
    </lineage>
</organism>
<feature type="transmembrane region" description="Helical" evidence="1">
    <location>
        <begin position="406"/>
        <end position="427"/>
    </location>
</feature>
<name>A0A0H3M0X8_EHRRW</name>
<dbReference type="GO" id="GO:0016020">
    <property type="term" value="C:membrane"/>
    <property type="evidence" value="ECO:0007669"/>
    <property type="project" value="InterPro"/>
</dbReference>
<evidence type="ECO:0000313" key="2">
    <source>
        <dbReference type="EMBL" id="CAI27374.1"/>
    </source>
</evidence>
<gene>
    <name evidence="2" type="ordered locus">ERWE_CDS_08800</name>
</gene>
<dbReference type="eggNOG" id="COG0843">
    <property type="taxonomic scope" value="Bacteria"/>
</dbReference>
<feature type="transmembrane region" description="Helical" evidence="1">
    <location>
        <begin position="15"/>
        <end position="36"/>
    </location>
</feature>
<feature type="transmembrane region" description="Helical" evidence="1">
    <location>
        <begin position="298"/>
        <end position="319"/>
    </location>
</feature>
<protein>
    <submittedName>
        <fullName evidence="2">Uncharacterized protein</fullName>
    </submittedName>
</protein>
<dbReference type="GO" id="GO:0009060">
    <property type="term" value="P:aerobic respiration"/>
    <property type="evidence" value="ECO:0007669"/>
    <property type="project" value="InterPro"/>
</dbReference>